<accession>I1CLF3</accession>
<dbReference type="GeneID" id="93620959"/>
<dbReference type="InParanoid" id="I1CLF3"/>
<dbReference type="Proteomes" id="UP000009138">
    <property type="component" value="Unassembled WGS sequence"/>
</dbReference>
<gene>
    <name evidence="1" type="ORF">RO3G_13994</name>
</gene>
<dbReference type="EMBL" id="CH476744">
    <property type="protein sequence ID" value="EIE89283.1"/>
    <property type="molecule type" value="Genomic_DNA"/>
</dbReference>
<dbReference type="OrthoDB" id="2364331at2759"/>
<dbReference type="VEuPathDB" id="FungiDB:RO3G_13994"/>
<dbReference type="RefSeq" id="XP_067524679.1">
    <property type="nucleotide sequence ID" value="XM_067668578.1"/>
</dbReference>
<dbReference type="AlphaFoldDB" id="I1CLF3"/>
<reference evidence="1 2" key="1">
    <citation type="journal article" date="2009" name="PLoS Genet.">
        <title>Genomic analysis of the basal lineage fungus Rhizopus oryzae reveals a whole-genome duplication.</title>
        <authorList>
            <person name="Ma L.-J."/>
            <person name="Ibrahim A.S."/>
            <person name="Skory C."/>
            <person name="Grabherr M.G."/>
            <person name="Burger G."/>
            <person name="Butler M."/>
            <person name="Elias M."/>
            <person name="Idnurm A."/>
            <person name="Lang B.F."/>
            <person name="Sone T."/>
            <person name="Abe A."/>
            <person name="Calvo S.E."/>
            <person name="Corrochano L.M."/>
            <person name="Engels R."/>
            <person name="Fu J."/>
            <person name="Hansberg W."/>
            <person name="Kim J.-M."/>
            <person name="Kodira C.D."/>
            <person name="Koehrsen M.J."/>
            <person name="Liu B."/>
            <person name="Miranda-Saavedra D."/>
            <person name="O'Leary S."/>
            <person name="Ortiz-Castellanos L."/>
            <person name="Poulter R."/>
            <person name="Rodriguez-Romero J."/>
            <person name="Ruiz-Herrera J."/>
            <person name="Shen Y.-Q."/>
            <person name="Zeng Q."/>
            <person name="Galagan J."/>
            <person name="Birren B.W."/>
            <person name="Cuomo C.A."/>
            <person name="Wickes B.L."/>
        </authorList>
    </citation>
    <scope>NUCLEOTIDE SEQUENCE [LARGE SCALE GENOMIC DNA]</scope>
    <source>
        <strain evidence="2">RA 99-880 / ATCC MYA-4621 / FGSC 9543 / NRRL 43880</strain>
    </source>
</reference>
<name>I1CLF3_RHIO9</name>
<sequence length="101" mass="11336">MSSCIVAGFTVSKTTPLEISVEEAINESKRSSSFLDSYEECLQLREYLSEQLWSVTDHEGISSVQSALDDLSYGLSKYESINDTIDRECEFIDTSRFISAC</sequence>
<proteinExistence type="predicted"/>
<protein>
    <submittedName>
        <fullName evidence="1">Uncharacterized protein</fullName>
    </submittedName>
</protein>
<evidence type="ECO:0000313" key="1">
    <source>
        <dbReference type="EMBL" id="EIE89283.1"/>
    </source>
</evidence>
<organism evidence="1 2">
    <name type="scientific">Rhizopus delemar (strain RA 99-880 / ATCC MYA-4621 / FGSC 9543 / NRRL 43880)</name>
    <name type="common">Mucormycosis agent</name>
    <name type="synonym">Rhizopus arrhizus var. delemar</name>
    <dbReference type="NCBI Taxonomy" id="246409"/>
    <lineage>
        <taxon>Eukaryota</taxon>
        <taxon>Fungi</taxon>
        <taxon>Fungi incertae sedis</taxon>
        <taxon>Mucoromycota</taxon>
        <taxon>Mucoromycotina</taxon>
        <taxon>Mucoromycetes</taxon>
        <taxon>Mucorales</taxon>
        <taxon>Mucorineae</taxon>
        <taxon>Rhizopodaceae</taxon>
        <taxon>Rhizopus</taxon>
    </lineage>
</organism>
<keyword evidence="2" id="KW-1185">Reference proteome</keyword>
<evidence type="ECO:0000313" key="2">
    <source>
        <dbReference type="Proteomes" id="UP000009138"/>
    </source>
</evidence>